<evidence type="ECO:0000313" key="1">
    <source>
        <dbReference type="EMBL" id="QPS44710.1"/>
    </source>
</evidence>
<reference evidence="1 2" key="1">
    <citation type="submission" date="2020-12" db="EMBL/GenBank/DDBJ databases">
        <title>FDA dAtabase for Regulatory Grade micrObial Sequences (FDA-ARGOS): Supporting development and validation of Infectious Disease Dx tests.</title>
        <authorList>
            <person name="Nelson B."/>
            <person name="Plummer A."/>
            <person name="Tallon L."/>
            <person name="Sadzewicz L."/>
            <person name="Zhao X."/>
            <person name="Boylan J."/>
            <person name="Ott S."/>
            <person name="Bowen H."/>
            <person name="Vavikolanu K."/>
            <person name="Mehta A."/>
            <person name="Aluvathingal J."/>
            <person name="Nadendla S."/>
            <person name="Myers T."/>
            <person name="Yan Y."/>
            <person name="Sichtig H."/>
        </authorList>
    </citation>
    <scope>NUCLEOTIDE SEQUENCE [LARGE SCALE GENOMIC DNA]</scope>
    <source>
        <strain evidence="1 2">FDAARGOS_899</strain>
    </source>
</reference>
<dbReference type="Proteomes" id="UP000594943">
    <property type="component" value="Chromosome 1"/>
</dbReference>
<dbReference type="EMBL" id="CP065686">
    <property type="protein sequence ID" value="QPS44710.1"/>
    <property type="molecule type" value="Genomic_DNA"/>
</dbReference>
<accession>A0A7T2WZ53</accession>
<evidence type="ECO:0000313" key="2">
    <source>
        <dbReference type="Proteomes" id="UP000594943"/>
    </source>
</evidence>
<sequence length="232" mass="25928">MGVHRPQARTGRRATEGKRGLVFGVGRERLPAYFASRGVSIVATDAPAEISEQVGWTKSLEHSSSRDQLRYPDIVSNEQFDRHVSYRTCDMTAIDKDLTGFDFTRSSCCFGHLGSLQAGLQFVIDSAERTLNDGGIACHTPEFNLSSNEGTLDHGPVVFYRKRDMQALVERLQDLGHEVQPFVVAPDSHYLDSYVDLPPYQQDPHLKLLMATHVVTSAGIVIRKNGLRDRRK</sequence>
<dbReference type="GO" id="GO:0032259">
    <property type="term" value="P:methylation"/>
    <property type="evidence" value="ECO:0007669"/>
    <property type="project" value="UniProtKB-KW"/>
</dbReference>
<gene>
    <name evidence="1" type="ORF">I6G56_06325</name>
</gene>
<dbReference type="GO" id="GO:0008168">
    <property type="term" value="F:methyltransferase activity"/>
    <property type="evidence" value="ECO:0007669"/>
    <property type="project" value="UniProtKB-KW"/>
</dbReference>
<dbReference type="AlphaFoldDB" id="A0A7U4P5J6"/>
<accession>A0A7U4P5J6</accession>
<organism evidence="1 2">
    <name type="scientific">Burkholderia humptydooensis</name>
    <dbReference type="NCBI Taxonomy" id="430531"/>
    <lineage>
        <taxon>Bacteria</taxon>
        <taxon>Pseudomonadati</taxon>
        <taxon>Pseudomonadota</taxon>
        <taxon>Betaproteobacteria</taxon>
        <taxon>Burkholderiales</taxon>
        <taxon>Burkholderiaceae</taxon>
        <taxon>Burkholderia</taxon>
        <taxon>pseudomallei group</taxon>
    </lineage>
</organism>
<dbReference type="Gene3D" id="3.40.50.150">
    <property type="entry name" value="Vaccinia Virus protein VP39"/>
    <property type="match status" value="1"/>
</dbReference>
<dbReference type="InterPro" id="IPR029063">
    <property type="entry name" value="SAM-dependent_MTases_sf"/>
</dbReference>
<proteinExistence type="predicted"/>
<protein>
    <submittedName>
        <fullName evidence="1">Class I SAM-dependent methyltransferase</fullName>
    </submittedName>
</protein>
<name>A0A7U4P5J6_9BURK</name>
<dbReference type="SUPFAM" id="SSF53335">
    <property type="entry name" value="S-adenosyl-L-methionine-dependent methyltransferases"/>
    <property type="match status" value="1"/>
</dbReference>
<keyword evidence="1" id="KW-0808">Transferase</keyword>
<dbReference type="KEGG" id="bhg:I6G56_06325"/>
<keyword evidence="1" id="KW-0489">Methyltransferase</keyword>